<protein>
    <submittedName>
        <fullName evidence="1">Uncharacterized protein</fullName>
    </submittedName>
</protein>
<name>A0A8J7PA58_9BACT</name>
<evidence type="ECO:0000313" key="1">
    <source>
        <dbReference type="EMBL" id="MBN8662659.1"/>
    </source>
</evidence>
<accession>A0A8J7PA58</accession>
<gene>
    <name evidence="1" type="ORF">J0M35_19990</name>
</gene>
<dbReference type="AlphaFoldDB" id="A0A8J7PA58"/>
<evidence type="ECO:0000313" key="2">
    <source>
        <dbReference type="Proteomes" id="UP000664277"/>
    </source>
</evidence>
<dbReference type="Proteomes" id="UP000664277">
    <property type="component" value="Unassembled WGS sequence"/>
</dbReference>
<sequence length="155" mass="17662">MDEIDAQGRQLLVDRPLLTRGRLSVYREIGAVGVDDWFPRLNVTLKKSGSDAVLWQWTTHSLPIDFEEPPPYGEDLLFEKYFELETPVRSPRGLEVVFELGRGASERGTVDQFSASLYLYPASFEDRGVQIGVLDFRQGLNASSTPMFARFNFPW</sequence>
<organism evidence="1 2">
    <name type="scientific">Candidatus Obscuribacter phosphatis</name>
    <dbReference type="NCBI Taxonomy" id="1906157"/>
    <lineage>
        <taxon>Bacteria</taxon>
        <taxon>Bacillati</taxon>
        <taxon>Candidatus Melainabacteria</taxon>
        <taxon>Candidatus Obscuribacterales</taxon>
        <taxon>Candidatus Obscuribacteraceae</taxon>
        <taxon>Candidatus Obscuribacter</taxon>
    </lineage>
</organism>
<comment type="caution">
    <text evidence="1">The sequence shown here is derived from an EMBL/GenBank/DDBJ whole genome shotgun (WGS) entry which is preliminary data.</text>
</comment>
<proteinExistence type="predicted"/>
<reference evidence="1" key="1">
    <citation type="submission" date="2021-02" db="EMBL/GenBank/DDBJ databases">
        <title>Genome-Resolved Metagenomics of a Microbial Community Performing Photosynthetic Biological Nutrient Removal.</title>
        <authorList>
            <person name="Mcdaniel E.A."/>
        </authorList>
    </citation>
    <scope>NUCLEOTIDE SEQUENCE</scope>
    <source>
        <strain evidence="1">UWPOB_OBS1</strain>
    </source>
</reference>
<dbReference type="EMBL" id="JAFLCK010000047">
    <property type="protein sequence ID" value="MBN8662659.1"/>
    <property type="molecule type" value="Genomic_DNA"/>
</dbReference>